<dbReference type="SUPFAM" id="SSF55785">
    <property type="entry name" value="PYP-like sensor domain (PAS domain)"/>
    <property type="match status" value="1"/>
</dbReference>
<dbReference type="GO" id="GO:0000155">
    <property type="term" value="F:phosphorelay sensor kinase activity"/>
    <property type="evidence" value="ECO:0007669"/>
    <property type="project" value="InterPro"/>
</dbReference>
<dbReference type="SMART" id="SM00388">
    <property type="entry name" value="HisKA"/>
    <property type="match status" value="1"/>
</dbReference>
<evidence type="ECO:0000256" key="3">
    <source>
        <dbReference type="ARBA" id="ARBA00022553"/>
    </source>
</evidence>
<comment type="caution">
    <text evidence="8">The sequence shown here is derived from an EMBL/GenBank/DDBJ whole genome shotgun (WGS) entry which is preliminary data.</text>
</comment>
<dbReference type="InterPro" id="IPR004358">
    <property type="entry name" value="Sig_transdc_His_kin-like_C"/>
</dbReference>
<dbReference type="RefSeq" id="WP_184173562.1">
    <property type="nucleotide sequence ID" value="NZ_JACHGF010000002.1"/>
</dbReference>
<sequence>MQDKPISVLLVDDDEDDYLLTSACFKDLYQWNFQLTWCPTYQEAVECLRTCRHDLYVFDFLLGDRTGIDLLAEALKNECEEPIILLTGRGDEKVAVEALRLGAADYLIKSELEPTSLERSIRYSLERTKVLKALRQSERRYKRIFEESMDMLFISDLSGKILDFNQAALQLTDYKASDLKSKTILELLDGPDVPSVWNYIQEGNNLQDREVRLITKEGEKKYCIFSASVESDMDSKYIQGRLHDITSRMQSERERLFSERLAVTSRLVRMLAHEIRNPLTNVNLSAEQLESELEDEDQKFYTQIIKRNCSRINDLITQLLQSSRPTEITLIPQSLNQLLDEVLAASNDRIQLKRIKVSREYENDDLVIPLDSTTLQIAFINLITNAIEAMEEGKGILRVITRKYDQDIQVLIVDNGSGISEENMRKVFEPYFTGKKTGMGIGLATTLNIVQSHKGRVDVQSEEGTGTIFTVSFSIKEPVLEV</sequence>
<organism evidence="8 9">
    <name type="scientific">Rhabdobacter roseus</name>
    <dbReference type="NCBI Taxonomy" id="1655419"/>
    <lineage>
        <taxon>Bacteria</taxon>
        <taxon>Pseudomonadati</taxon>
        <taxon>Bacteroidota</taxon>
        <taxon>Cytophagia</taxon>
        <taxon>Cytophagales</taxon>
        <taxon>Cytophagaceae</taxon>
        <taxon>Rhabdobacter</taxon>
    </lineage>
</organism>
<dbReference type="CDD" id="cd00130">
    <property type="entry name" value="PAS"/>
    <property type="match status" value="1"/>
</dbReference>
<dbReference type="NCBIfam" id="TIGR00229">
    <property type="entry name" value="sensory_box"/>
    <property type="match status" value="1"/>
</dbReference>
<dbReference type="Pfam" id="PF02518">
    <property type="entry name" value="HATPase_c"/>
    <property type="match status" value="1"/>
</dbReference>
<dbReference type="CDD" id="cd00082">
    <property type="entry name" value="HisKA"/>
    <property type="match status" value="1"/>
</dbReference>
<dbReference type="CDD" id="cd00156">
    <property type="entry name" value="REC"/>
    <property type="match status" value="1"/>
</dbReference>
<evidence type="ECO:0000259" key="6">
    <source>
        <dbReference type="PROSITE" id="PS50110"/>
    </source>
</evidence>
<dbReference type="InterPro" id="IPR011006">
    <property type="entry name" value="CheY-like_superfamily"/>
</dbReference>
<dbReference type="InterPro" id="IPR001789">
    <property type="entry name" value="Sig_transdc_resp-reg_receiver"/>
</dbReference>
<dbReference type="PRINTS" id="PR00344">
    <property type="entry name" value="BCTRLSENSOR"/>
</dbReference>
<dbReference type="Gene3D" id="3.30.565.10">
    <property type="entry name" value="Histidine kinase-like ATPase, C-terminal domain"/>
    <property type="match status" value="1"/>
</dbReference>
<evidence type="ECO:0000256" key="1">
    <source>
        <dbReference type="ARBA" id="ARBA00000085"/>
    </source>
</evidence>
<evidence type="ECO:0000259" key="5">
    <source>
        <dbReference type="PROSITE" id="PS50109"/>
    </source>
</evidence>
<keyword evidence="9" id="KW-1185">Reference proteome</keyword>
<dbReference type="InterPro" id="IPR036097">
    <property type="entry name" value="HisK_dim/P_sf"/>
</dbReference>
<keyword evidence="3 4" id="KW-0597">Phosphoprotein</keyword>
<dbReference type="InterPro" id="IPR013767">
    <property type="entry name" value="PAS_fold"/>
</dbReference>
<dbReference type="SUPFAM" id="SSF47384">
    <property type="entry name" value="Homodimeric domain of signal transducing histidine kinase"/>
    <property type="match status" value="1"/>
</dbReference>
<dbReference type="InterPro" id="IPR003661">
    <property type="entry name" value="HisK_dim/P_dom"/>
</dbReference>
<dbReference type="PROSITE" id="PS50112">
    <property type="entry name" value="PAS"/>
    <property type="match status" value="1"/>
</dbReference>
<dbReference type="SMART" id="SM00091">
    <property type="entry name" value="PAS"/>
    <property type="match status" value="1"/>
</dbReference>
<dbReference type="Proteomes" id="UP000557307">
    <property type="component" value="Unassembled WGS sequence"/>
</dbReference>
<feature type="domain" description="Histidine kinase" evidence="5">
    <location>
        <begin position="270"/>
        <end position="477"/>
    </location>
</feature>
<dbReference type="Pfam" id="PF00989">
    <property type="entry name" value="PAS"/>
    <property type="match status" value="1"/>
</dbReference>
<dbReference type="Pfam" id="PF00072">
    <property type="entry name" value="Response_reg"/>
    <property type="match status" value="1"/>
</dbReference>
<dbReference type="EMBL" id="JACHGF010000002">
    <property type="protein sequence ID" value="MBB5283841.1"/>
    <property type="molecule type" value="Genomic_DNA"/>
</dbReference>
<dbReference type="PROSITE" id="PS50109">
    <property type="entry name" value="HIS_KIN"/>
    <property type="match status" value="1"/>
</dbReference>
<dbReference type="SMART" id="SM00387">
    <property type="entry name" value="HATPase_c"/>
    <property type="match status" value="1"/>
</dbReference>
<dbReference type="AlphaFoldDB" id="A0A840TK72"/>
<evidence type="ECO:0000313" key="9">
    <source>
        <dbReference type="Proteomes" id="UP000557307"/>
    </source>
</evidence>
<feature type="domain" description="Response regulatory" evidence="6">
    <location>
        <begin position="7"/>
        <end position="124"/>
    </location>
</feature>
<dbReference type="PROSITE" id="PS50110">
    <property type="entry name" value="RESPONSE_REGULATORY"/>
    <property type="match status" value="1"/>
</dbReference>
<protein>
    <recommendedName>
        <fullName evidence="2">histidine kinase</fullName>
        <ecNumber evidence="2">2.7.13.3</ecNumber>
    </recommendedName>
</protein>
<dbReference type="PANTHER" id="PTHR43547">
    <property type="entry name" value="TWO-COMPONENT HISTIDINE KINASE"/>
    <property type="match status" value="1"/>
</dbReference>
<dbReference type="InterPro" id="IPR036890">
    <property type="entry name" value="HATPase_C_sf"/>
</dbReference>
<dbReference type="SUPFAM" id="SSF55874">
    <property type="entry name" value="ATPase domain of HSP90 chaperone/DNA topoisomerase II/histidine kinase"/>
    <property type="match status" value="1"/>
</dbReference>
<proteinExistence type="predicted"/>
<reference evidence="8 9" key="1">
    <citation type="submission" date="2020-08" db="EMBL/GenBank/DDBJ databases">
        <title>Genomic Encyclopedia of Type Strains, Phase IV (KMG-IV): sequencing the most valuable type-strain genomes for metagenomic binning, comparative biology and taxonomic classification.</title>
        <authorList>
            <person name="Goeker M."/>
        </authorList>
    </citation>
    <scope>NUCLEOTIDE SEQUENCE [LARGE SCALE GENOMIC DNA]</scope>
    <source>
        <strain evidence="8 9">DSM 105074</strain>
    </source>
</reference>
<dbReference type="EC" id="2.7.13.3" evidence="2"/>
<gene>
    <name evidence="8" type="ORF">HNQ92_001967</name>
</gene>
<dbReference type="GO" id="GO:0006355">
    <property type="term" value="P:regulation of DNA-templated transcription"/>
    <property type="evidence" value="ECO:0007669"/>
    <property type="project" value="InterPro"/>
</dbReference>
<accession>A0A840TK72</accession>
<dbReference type="SMART" id="SM00448">
    <property type="entry name" value="REC"/>
    <property type="match status" value="1"/>
</dbReference>
<dbReference type="Gene3D" id="1.10.287.130">
    <property type="match status" value="1"/>
</dbReference>
<evidence type="ECO:0000256" key="2">
    <source>
        <dbReference type="ARBA" id="ARBA00012438"/>
    </source>
</evidence>
<dbReference type="Gene3D" id="3.40.50.2300">
    <property type="match status" value="1"/>
</dbReference>
<name>A0A840TK72_9BACT</name>
<dbReference type="InterPro" id="IPR035965">
    <property type="entry name" value="PAS-like_dom_sf"/>
</dbReference>
<dbReference type="InterPro" id="IPR005467">
    <property type="entry name" value="His_kinase_dom"/>
</dbReference>
<dbReference type="CDD" id="cd00075">
    <property type="entry name" value="HATPase"/>
    <property type="match status" value="1"/>
</dbReference>
<dbReference type="PANTHER" id="PTHR43547:SF2">
    <property type="entry name" value="HYBRID SIGNAL TRANSDUCTION HISTIDINE KINASE C"/>
    <property type="match status" value="1"/>
</dbReference>
<dbReference type="Pfam" id="PF00512">
    <property type="entry name" value="HisKA"/>
    <property type="match status" value="1"/>
</dbReference>
<dbReference type="InterPro" id="IPR000014">
    <property type="entry name" value="PAS"/>
</dbReference>
<dbReference type="SUPFAM" id="SSF52172">
    <property type="entry name" value="CheY-like"/>
    <property type="match status" value="1"/>
</dbReference>
<evidence type="ECO:0000259" key="7">
    <source>
        <dbReference type="PROSITE" id="PS50112"/>
    </source>
</evidence>
<evidence type="ECO:0000256" key="4">
    <source>
        <dbReference type="PROSITE-ProRule" id="PRU00169"/>
    </source>
</evidence>
<evidence type="ECO:0000313" key="8">
    <source>
        <dbReference type="EMBL" id="MBB5283841.1"/>
    </source>
</evidence>
<dbReference type="InterPro" id="IPR003594">
    <property type="entry name" value="HATPase_dom"/>
</dbReference>
<comment type="catalytic activity">
    <reaction evidence="1">
        <text>ATP + protein L-histidine = ADP + protein N-phospho-L-histidine.</text>
        <dbReference type="EC" id="2.7.13.3"/>
    </reaction>
</comment>
<feature type="domain" description="PAS" evidence="7">
    <location>
        <begin position="137"/>
        <end position="202"/>
    </location>
</feature>
<dbReference type="Gene3D" id="3.30.450.20">
    <property type="entry name" value="PAS domain"/>
    <property type="match status" value="1"/>
</dbReference>
<feature type="modified residue" description="4-aspartylphosphate" evidence="4">
    <location>
        <position position="59"/>
    </location>
</feature>